<feature type="transmembrane region" description="Helical" evidence="6">
    <location>
        <begin position="62"/>
        <end position="79"/>
    </location>
</feature>
<dbReference type="RefSeq" id="WP_344913226.1">
    <property type="nucleotide sequence ID" value="NZ_BAAAYO010000012.1"/>
</dbReference>
<keyword evidence="8" id="KW-1185">Reference proteome</keyword>
<reference evidence="7 8" key="1">
    <citation type="submission" date="2024-09" db="EMBL/GenBank/DDBJ databases">
        <authorList>
            <person name="Sun Q."/>
            <person name="Mori K."/>
        </authorList>
    </citation>
    <scope>NUCLEOTIDE SEQUENCE [LARGE SCALE GENOMIC DNA]</scope>
    <source>
        <strain evidence="7 8">JCM 12520</strain>
    </source>
</reference>
<evidence type="ECO:0000313" key="8">
    <source>
        <dbReference type="Proteomes" id="UP001589619"/>
    </source>
</evidence>
<evidence type="ECO:0000256" key="5">
    <source>
        <dbReference type="ARBA" id="ARBA00023136"/>
    </source>
</evidence>
<feature type="transmembrane region" description="Helical" evidence="6">
    <location>
        <begin position="85"/>
        <end position="111"/>
    </location>
</feature>
<name>A0ABV5W6J0_9BACL</name>
<dbReference type="Proteomes" id="UP001589619">
    <property type="component" value="Unassembled WGS sequence"/>
</dbReference>
<keyword evidence="3 6" id="KW-0812">Transmembrane</keyword>
<keyword evidence="2" id="KW-1003">Cell membrane</keyword>
<comment type="caution">
    <text evidence="7">The sequence shown here is derived from an EMBL/GenBank/DDBJ whole genome shotgun (WGS) entry which is preliminary data.</text>
</comment>
<feature type="transmembrane region" description="Helical" evidence="6">
    <location>
        <begin position="30"/>
        <end position="50"/>
    </location>
</feature>
<accession>A0ABV5W6J0</accession>
<organism evidence="7 8">
    <name type="scientific">Paenibacillus hodogayensis</name>
    <dbReference type="NCBI Taxonomy" id="279208"/>
    <lineage>
        <taxon>Bacteria</taxon>
        <taxon>Bacillati</taxon>
        <taxon>Bacillota</taxon>
        <taxon>Bacilli</taxon>
        <taxon>Bacillales</taxon>
        <taxon>Paenibacillaceae</taxon>
        <taxon>Paenibacillus</taxon>
    </lineage>
</organism>
<evidence type="ECO:0000313" key="7">
    <source>
        <dbReference type="EMBL" id="MFB9756118.1"/>
    </source>
</evidence>
<evidence type="ECO:0000256" key="1">
    <source>
        <dbReference type="ARBA" id="ARBA00004651"/>
    </source>
</evidence>
<dbReference type="PANTHER" id="PTHR33931">
    <property type="entry name" value="HOLIN-LIKE PROTEIN CIDA-RELATED"/>
    <property type="match status" value="1"/>
</dbReference>
<gene>
    <name evidence="7" type="ORF">ACFFNY_31460</name>
</gene>
<protein>
    <submittedName>
        <fullName evidence="7">CidA/LrgA family protein</fullName>
    </submittedName>
</protein>
<keyword evidence="4 6" id="KW-1133">Transmembrane helix</keyword>
<evidence type="ECO:0000256" key="4">
    <source>
        <dbReference type="ARBA" id="ARBA00022989"/>
    </source>
</evidence>
<dbReference type="Pfam" id="PF03788">
    <property type="entry name" value="LrgA"/>
    <property type="match status" value="1"/>
</dbReference>
<dbReference type="PANTHER" id="PTHR33931:SF2">
    <property type="entry name" value="HOLIN-LIKE PROTEIN CIDA"/>
    <property type="match status" value="1"/>
</dbReference>
<evidence type="ECO:0000256" key="2">
    <source>
        <dbReference type="ARBA" id="ARBA00022475"/>
    </source>
</evidence>
<feature type="transmembrane region" description="Helical" evidence="6">
    <location>
        <begin position="7"/>
        <end position="24"/>
    </location>
</feature>
<proteinExistence type="predicted"/>
<evidence type="ECO:0000256" key="6">
    <source>
        <dbReference type="SAM" id="Phobius"/>
    </source>
</evidence>
<dbReference type="InterPro" id="IPR005538">
    <property type="entry name" value="LrgA/CidA"/>
</dbReference>
<keyword evidence="5 6" id="KW-0472">Membrane</keyword>
<sequence length="124" mass="13250">MKQTIAIMRQITVLIGFSWLGTWISDFLNLPVSGSLIGLALVFALLRLGVIRLAWLEAGANWLLSRMLLFFVPAAVGVISHRELFGVAGVSLLAAIVVGTLIVMGCSGLLAEAITRRKEAAKSS</sequence>
<dbReference type="EMBL" id="JBHMAG010000020">
    <property type="protein sequence ID" value="MFB9756118.1"/>
    <property type="molecule type" value="Genomic_DNA"/>
</dbReference>
<dbReference type="NCBIfam" id="NF002460">
    <property type="entry name" value="PRK01658.1"/>
    <property type="match status" value="1"/>
</dbReference>
<evidence type="ECO:0000256" key="3">
    <source>
        <dbReference type="ARBA" id="ARBA00022692"/>
    </source>
</evidence>
<comment type="subcellular location">
    <subcellularLocation>
        <location evidence="1">Cell membrane</location>
        <topology evidence="1">Multi-pass membrane protein</topology>
    </subcellularLocation>
</comment>